<evidence type="ECO:0000313" key="2">
    <source>
        <dbReference type="EMBL" id="ALN56990.1"/>
    </source>
</evidence>
<dbReference type="STRING" id="69.GLE_1633"/>
<accession>A0A0S2DF16</accession>
<dbReference type="KEGG" id="lez:GLE_1633"/>
<protein>
    <submittedName>
        <fullName evidence="2">Uncharacterized protein</fullName>
    </submittedName>
</protein>
<dbReference type="AlphaFoldDB" id="A0A0S2DF16"/>
<dbReference type="EMBL" id="CP013140">
    <property type="protein sequence ID" value="ALN56990.1"/>
    <property type="molecule type" value="Genomic_DNA"/>
</dbReference>
<feature type="region of interest" description="Disordered" evidence="1">
    <location>
        <begin position="1"/>
        <end position="59"/>
    </location>
</feature>
<organism evidence="2 3">
    <name type="scientific">Lysobacter enzymogenes</name>
    <dbReference type="NCBI Taxonomy" id="69"/>
    <lineage>
        <taxon>Bacteria</taxon>
        <taxon>Pseudomonadati</taxon>
        <taxon>Pseudomonadota</taxon>
        <taxon>Gammaproteobacteria</taxon>
        <taxon>Lysobacterales</taxon>
        <taxon>Lysobacteraceae</taxon>
        <taxon>Lysobacter</taxon>
    </lineage>
</organism>
<name>A0A0S2DF16_LYSEN</name>
<dbReference type="Proteomes" id="UP000061569">
    <property type="component" value="Chromosome"/>
</dbReference>
<evidence type="ECO:0000256" key="1">
    <source>
        <dbReference type="SAM" id="MobiDB-lite"/>
    </source>
</evidence>
<reference evidence="2 3" key="1">
    <citation type="submission" date="2015-11" db="EMBL/GenBank/DDBJ databases">
        <title>Genome sequences of Lysobacter enzymogenes strain C3 and Lysobacter antibioticus ATCC 29479.</title>
        <authorList>
            <person name="Kobayashi D.Y."/>
        </authorList>
    </citation>
    <scope>NUCLEOTIDE SEQUENCE [LARGE SCALE GENOMIC DNA]</scope>
    <source>
        <strain evidence="2 3">C3</strain>
    </source>
</reference>
<proteinExistence type="predicted"/>
<evidence type="ECO:0000313" key="3">
    <source>
        <dbReference type="Proteomes" id="UP000061569"/>
    </source>
</evidence>
<gene>
    <name evidence="2" type="ORF">GLE_1633</name>
</gene>
<feature type="compositionally biased region" description="Basic and acidic residues" evidence="1">
    <location>
        <begin position="10"/>
        <end position="26"/>
    </location>
</feature>
<dbReference type="PATRIC" id="fig|69.6.peg.1613"/>
<sequence length="59" mass="5988">MNEKGASAAKEGDAKQGEATDGKAMDGDDGGGSRGPAAVFLRTTRPPPRPARAFTKMPG</sequence>